<reference evidence="1 2" key="1">
    <citation type="journal article" date="2022" name="Allergy">
        <title>Genome assembly and annotation of Periplaneta americana reveal a comprehensive cockroach allergen profile.</title>
        <authorList>
            <person name="Wang L."/>
            <person name="Xiong Q."/>
            <person name="Saelim N."/>
            <person name="Wang L."/>
            <person name="Nong W."/>
            <person name="Wan A.T."/>
            <person name="Shi M."/>
            <person name="Liu X."/>
            <person name="Cao Q."/>
            <person name="Hui J.H.L."/>
            <person name="Sookrung N."/>
            <person name="Leung T.F."/>
            <person name="Tungtrongchitr A."/>
            <person name="Tsui S.K.W."/>
        </authorList>
    </citation>
    <scope>NUCLEOTIDE SEQUENCE [LARGE SCALE GENOMIC DNA]</scope>
    <source>
        <strain evidence="1">PWHHKU_190912</strain>
    </source>
</reference>
<name>A0ABQ8S6N9_PERAM</name>
<keyword evidence="2" id="KW-1185">Reference proteome</keyword>
<dbReference type="Proteomes" id="UP001148838">
    <property type="component" value="Unassembled WGS sequence"/>
</dbReference>
<accession>A0ABQ8S6N9</accession>
<proteinExistence type="predicted"/>
<evidence type="ECO:0000313" key="1">
    <source>
        <dbReference type="EMBL" id="KAJ4429703.1"/>
    </source>
</evidence>
<organism evidence="1 2">
    <name type="scientific">Periplaneta americana</name>
    <name type="common">American cockroach</name>
    <name type="synonym">Blatta americana</name>
    <dbReference type="NCBI Taxonomy" id="6978"/>
    <lineage>
        <taxon>Eukaryota</taxon>
        <taxon>Metazoa</taxon>
        <taxon>Ecdysozoa</taxon>
        <taxon>Arthropoda</taxon>
        <taxon>Hexapoda</taxon>
        <taxon>Insecta</taxon>
        <taxon>Pterygota</taxon>
        <taxon>Neoptera</taxon>
        <taxon>Polyneoptera</taxon>
        <taxon>Dictyoptera</taxon>
        <taxon>Blattodea</taxon>
        <taxon>Blattoidea</taxon>
        <taxon>Blattidae</taxon>
        <taxon>Blattinae</taxon>
        <taxon>Periplaneta</taxon>
    </lineage>
</organism>
<protein>
    <submittedName>
        <fullName evidence="1">Uncharacterized protein</fullName>
    </submittedName>
</protein>
<comment type="caution">
    <text evidence="1">The sequence shown here is derived from an EMBL/GenBank/DDBJ whole genome shotgun (WGS) entry which is preliminary data.</text>
</comment>
<dbReference type="EMBL" id="JAJSOF020000033">
    <property type="protein sequence ID" value="KAJ4429703.1"/>
    <property type="molecule type" value="Genomic_DNA"/>
</dbReference>
<evidence type="ECO:0000313" key="2">
    <source>
        <dbReference type="Proteomes" id="UP001148838"/>
    </source>
</evidence>
<sequence>MAGLCEGGNEAPGSLKASKIGDIEMVFGQMMPMIRHRLPDIRLTVGKTSEKTQLQSISGICRVNRRIWEESMTSEWAVYISAVVYCGLHRLTAAKGRVFLGMELVLWHDHSKGIKVIRFGTWNVTKMDLREVRYDDREWVNLAQDRDRWRAYVRAAMSLRVP</sequence>
<gene>
    <name evidence="1" type="ORF">ANN_21906</name>
</gene>